<organism evidence="2">
    <name type="scientific">freshwater metagenome</name>
    <dbReference type="NCBI Taxonomy" id="449393"/>
    <lineage>
        <taxon>unclassified sequences</taxon>
        <taxon>metagenomes</taxon>
        <taxon>ecological metagenomes</taxon>
    </lineage>
</organism>
<keyword evidence="1" id="KW-0472">Membrane</keyword>
<gene>
    <name evidence="2" type="ORF">UFOPK4366_00025</name>
</gene>
<keyword evidence="1" id="KW-1133">Transmembrane helix</keyword>
<name>A0A6J7TU71_9ZZZZ</name>
<feature type="transmembrane region" description="Helical" evidence="1">
    <location>
        <begin position="83"/>
        <end position="104"/>
    </location>
</feature>
<evidence type="ECO:0000313" key="2">
    <source>
        <dbReference type="EMBL" id="CAB5057499.1"/>
    </source>
</evidence>
<dbReference type="EMBL" id="CAFBQS010000002">
    <property type="protein sequence ID" value="CAB5057499.1"/>
    <property type="molecule type" value="Genomic_DNA"/>
</dbReference>
<feature type="transmembrane region" description="Helical" evidence="1">
    <location>
        <begin position="6"/>
        <end position="25"/>
    </location>
</feature>
<keyword evidence="1" id="KW-0812">Transmembrane</keyword>
<dbReference type="AlphaFoldDB" id="A0A6J7TU71"/>
<proteinExistence type="predicted"/>
<accession>A0A6J7TU71</accession>
<reference evidence="2" key="1">
    <citation type="submission" date="2020-05" db="EMBL/GenBank/DDBJ databases">
        <authorList>
            <person name="Chiriac C."/>
            <person name="Salcher M."/>
            <person name="Ghai R."/>
            <person name="Kavagutti S V."/>
        </authorList>
    </citation>
    <scope>NUCLEOTIDE SEQUENCE</scope>
</reference>
<evidence type="ECO:0000256" key="1">
    <source>
        <dbReference type="SAM" id="Phobius"/>
    </source>
</evidence>
<protein>
    <submittedName>
        <fullName evidence="2">Unannotated protein</fullName>
    </submittedName>
</protein>
<feature type="transmembrane region" description="Helical" evidence="1">
    <location>
        <begin position="37"/>
        <end position="63"/>
    </location>
</feature>
<sequence>MEDRIFDSIGGGVEFLIFFCVLAIASKLKIGIGDVKLAGVIGLIVGVVTFQELIFFLLVAAILGLGSLLASPSALHLKARIPFAAPMIAATFLIGPIWSIWPMLHMNG</sequence>